<dbReference type="GO" id="GO:0006281">
    <property type="term" value="P:DNA repair"/>
    <property type="evidence" value="ECO:0007669"/>
    <property type="project" value="InterPro"/>
</dbReference>
<keyword evidence="2" id="KW-0067">ATP-binding</keyword>
<name>A0AAU7DSU4_9MICO</name>
<evidence type="ECO:0000313" key="2">
    <source>
        <dbReference type="EMBL" id="XBH21019.1"/>
    </source>
</evidence>
<gene>
    <name evidence="2" type="ORF">V5R04_12465</name>
</gene>
<dbReference type="Gene3D" id="3.40.50.10190">
    <property type="entry name" value="BRCT domain"/>
    <property type="match status" value="1"/>
</dbReference>
<dbReference type="EMBL" id="CP146203">
    <property type="protein sequence ID" value="XBH21019.1"/>
    <property type="molecule type" value="Genomic_DNA"/>
</dbReference>
<dbReference type="InterPro" id="IPR036420">
    <property type="entry name" value="BRCT_dom_sf"/>
</dbReference>
<dbReference type="Gene3D" id="3.40.50.300">
    <property type="entry name" value="P-loop containing nucleotide triphosphate hydrolases"/>
    <property type="match status" value="2"/>
</dbReference>
<dbReference type="SMART" id="SM00382">
    <property type="entry name" value="AAA"/>
    <property type="match status" value="1"/>
</dbReference>
<accession>A0AAU7DSU4</accession>
<dbReference type="Pfam" id="PF05970">
    <property type="entry name" value="PIF1"/>
    <property type="match status" value="1"/>
</dbReference>
<proteinExistence type="predicted"/>
<dbReference type="InterPro" id="IPR027417">
    <property type="entry name" value="P-loop_NTPase"/>
</dbReference>
<dbReference type="InterPro" id="IPR010285">
    <property type="entry name" value="DNA_helicase_pif1-like_DEAD"/>
</dbReference>
<keyword evidence="2" id="KW-0378">Hydrolase</keyword>
<feature type="domain" description="AAA+ ATPase" evidence="1">
    <location>
        <begin position="23"/>
        <end position="147"/>
    </location>
</feature>
<keyword evidence="2" id="KW-0347">Helicase</keyword>
<dbReference type="AlphaFoldDB" id="A0AAU7DSU4"/>
<dbReference type="InterPro" id="IPR003593">
    <property type="entry name" value="AAA+_ATPase"/>
</dbReference>
<sequence length="815" mass="89574">MRAATEQLVYTPEFVDALDHLNRGENLFLTGKAGTGKSTLIRTFLAQSSRNAIVVAPTGIAALNVDGYTIHRLFSFHKDTTVEFVQSSDYFPRRFAQALKEIDTLIIDEVSMVRADMFDCIAIALQRFGPHPNLPFGGVQVVLVGDLFQLPPVVLESEQEFFATTYESQYFFSATHYEPQDFPAVQLTTVFRQVGDSQFLDLLNQVREGVMLDGARAELNDRVDAGFQPPLDEFWLTLTTTNKSADKRNRETLATLTGPEESFYSIMRGDFDGFEKPVEEQVNYKTGAQVMMVINDPANRWVNGTIGRVVAHKYQDGSPLVSVQLTDGKIVEVGPHTWDVTRPVSSGGRLIHEVIGTYTQLPFRLAWAITIHKSQGQTLDRVVVDLTGGAFAYGQLYVALSRCTALSGLVLTKAVRARDLQVDQRIRRFLSAGANPGAARSNVYLGVCAVGREGRMWRPRPVEIALVTDDGVELSTFINPDQDLGNARVDYDISAAHIQFAPTLVQAWAVLSPYLVGRTPVGVEIDRLLSHIDYELKRHGYVVSMPVGTDLDPWRQGLVASKAPGTSGYVGGNRTALDRARAARDLFWRGGVREESGDVFYDAEPAPGYLLPRELEPVSFVVGGVAEAGSSLEQELVHALRALAQNNGLSAQAQAVMRGVEAVTGQEILPIWPEHTEPEQPTQDIGQVLIPGAVVCFTGTVFDARGWEIDREVLEDLAAERGLKAEPTVTKSRLTALIVAESGTQSNKAKSATRFGKPIFTAAEFLAWTEGKHLITEGSHLHSTPDRSGHTEVQILNMFQSARQQDPYSAVLSSR</sequence>
<dbReference type="PANTHER" id="PTHR47642">
    <property type="entry name" value="ATP-DEPENDENT DNA HELICASE"/>
    <property type="match status" value="1"/>
</dbReference>
<reference evidence="2" key="1">
    <citation type="submission" date="2024-02" db="EMBL/GenBank/DDBJ databases">
        <title>Tomenella chthoni gen. nov. sp. nov., a member of the family Jonesiaceae isolated from bat guano.</title>
        <authorList>
            <person name="Miller S.L."/>
            <person name="King J."/>
            <person name="Sankaranarayanan K."/>
            <person name="Lawson P.A."/>
        </authorList>
    </citation>
    <scope>NUCLEOTIDE SEQUENCE</scope>
    <source>
        <strain evidence="2">BS-20</strain>
    </source>
</reference>
<organism evidence="2">
    <name type="scientific">Jonesiaceae bacterium BS-20</name>
    <dbReference type="NCBI Taxonomy" id="3120821"/>
    <lineage>
        <taxon>Bacteria</taxon>
        <taxon>Bacillati</taxon>
        <taxon>Actinomycetota</taxon>
        <taxon>Actinomycetes</taxon>
        <taxon>Micrococcales</taxon>
        <taxon>Jonesiaceae</taxon>
    </lineage>
</organism>
<dbReference type="GO" id="GO:0003678">
    <property type="term" value="F:DNA helicase activity"/>
    <property type="evidence" value="ECO:0007669"/>
    <property type="project" value="InterPro"/>
</dbReference>
<dbReference type="InterPro" id="IPR051055">
    <property type="entry name" value="PIF1_helicase"/>
</dbReference>
<dbReference type="PANTHER" id="PTHR47642:SF5">
    <property type="entry name" value="ATP-DEPENDENT DNA HELICASE"/>
    <property type="match status" value="1"/>
</dbReference>
<dbReference type="CDD" id="cd18809">
    <property type="entry name" value="SF1_C_RecD"/>
    <property type="match status" value="1"/>
</dbReference>
<evidence type="ECO:0000259" key="1">
    <source>
        <dbReference type="SMART" id="SM00382"/>
    </source>
</evidence>
<dbReference type="GO" id="GO:0000723">
    <property type="term" value="P:telomere maintenance"/>
    <property type="evidence" value="ECO:0007669"/>
    <property type="project" value="InterPro"/>
</dbReference>
<keyword evidence="2" id="KW-0547">Nucleotide-binding</keyword>
<dbReference type="SUPFAM" id="SSF52540">
    <property type="entry name" value="P-loop containing nucleoside triphosphate hydrolases"/>
    <property type="match status" value="2"/>
</dbReference>
<protein>
    <submittedName>
        <fullName evidence="2">DEAD/DEAH box helicase</fullName>
    </submittedName>
</protein>